<dbReference type="EMBL" id="LMBR01000080">
    <property type="protein sequence ID" value="KUL30684.1"/>
    <property type="molecule type" value="Genomic_DNA"/>
</dbReference>
<feature type="domain" description="LPS-assembly protein LptD central" evidence="1">
    <location>
        <begin position="190"/>
        <end position="699"/>
    </location>
</feature>
<accession>A0A117MQT0</accession>
<protein>
    <recommendedName>
        <fullName evidence="1">LPS-assembly protein LptD central domain-containing protein</fullName>
    </recommendedName>
</protein>
<name>A0A117MQT0_CHLLI</name>
<evidence type="ECO:0000313" key="2">
    <source>
        <dbReference type="EMBL" id="KUL30684.1"/>
    </source>
</evidence>
<gene>
    <name evidence="2" type="ORF">ASB62_03585</name>
</gene>
<dbReference type="InterPro" id="IPR050218">
    <property type="entry name" value="LptD"/>
</dbReference>
<dbReference type="PANTHER" id="PTHR30189:SF1">
    <property type="entry name" value="LPS-ASSEMBLY PROTEIN LPTD"/>
    <property type="match status" value="1"/>
</dbReference>
<dbReference type="InterPro" id="IPR045659">
    <property type="entry name" value="LptD_2"/>
</dbReference>
<reference evidence="2 3" key="1">
    <citation type="submission" date="2015-10" db="EMBL/GenBank/DDBJ databases">
        <title>Draft Genome Sequence of Chlorobium limicola strain Frasassi Growing under Artificial Lighting in the Frasassi Cave System.</title>
        <authorList>
            <person name="Mansor M."/>
            <person name="Macalady J."/>
        </authorList>
    </citation>
    <scope>NUCLEOTIDE SEQUENCE [LARGE SCALE GENOMIC DNA]</scope>
    <source>
        <strain evidence="2 3">Frasassi</strain>
    </source>
</reference>
<dbReference type="GO" id="GO:1990351">
    <property type="term" value="C:transporter complex"/>
    <property type="evidence" value="ECO:0007669"/>
    <property type="project" value="TreeGrafter"/>
</dbReference>
<dbReference type="Proteomes" id="UP000053937">
    <property type="component" value="Unassembled WGS sequence"/>
</dbReference>
<comment type="caution">
    <text evidence="2">The sequence shown here is derived from an EMBL/GenBank/DDBJ whole genome shotgun (WGS) entry which is preliminary data.</text>
</comment>
<dbReference type="Pfam" id="PF19838">
    <property type="entry name" value="LptD_2"/>
    <property type="match status" value="1"/>
</dbReference>
<dbReference type="AlphaFoldDB" id="A0A117MQT0"/>
<organism evidence="2 3">
    <name type="scientific">Chlorobium limicola</name>
    <dbReference type="NCBI Taxonomy" id="1092"/>
    <lineage>
        <taxon>Bacteria</taxon>
        <taxon>Pseudomonadati</taxon>
        <taxon>Chlorobiota</taxon>
        <taxon>Chlorobiia</taxon>
        <taxon>Chlorobiales</taxon>
        <taxon>Chlorobiaceae</taxon>
        <taxon>Chlorobium/Pelodictyon group</taxon>
        <taxon>Chlorobium</taxon>
    </lineage>
</organism>
<proteinExistence type="predicted"/>
<dbReference type="PANTHER" id="PTHR30189">
    <property type="entry name" value="LPS-ASSEMBLY PROTEIN"/>
    <property type="match status" value="1"/>
</dbReference>
<dbReference type="OrthoDB" id="9802320at2"/>
<dbReference type="GO" id="GO:0009279">
    <property type="term" value="C:cell outer membrane"/>
    <property type="evidence" value="ECO:0007669"/>
    <property type="project" value="TreeGrafter"/>
</dbReference>
<keyword evidence="3" id="KW-1185">Reference proteome</keyword>
<evidence type="ECO:0000313" key="3">
    <source>
        <dbReference type="Proteomes" id="UP000053937"/>
    </source>
</evidence>
<evidence type="ECO:0000259" key="1">
    <source>
        <dbReference type="Pfam" id="PF19838"/>
    </source>
</evidence>
<sequence length="882" mass="99619">MVHTGLFPLDELSGAENVVIGSGEGQKTSSVPNLRPLAAEGTESVITFSAKDSVLYHFDRKSMELMGKARIDREATTVTAPKIVVDLANSTLDAFGSMDASGTVIEPAVFSNREGSFNAEKITYTFTSGKGETKNIASRSSQVIFSGEQVTRKENGELIVRGGTFTTCDDPEPHYWVSSDYMRIIPGSRIIARPFVMYIRPEIFSKRLPAIPILPLPFMVFPLQDSRASGVIIPRLSHDSDRGYYFSDLGYFWAVNDYIDMRIEGDIAFNGSWRLGERFRYKSGDAFSGILEGEYERFFKGDEDDADFEKYSSWNLKFEHHQDFDPSSALDMRMQFQGGDRNYDLNTINTETIVNEQADSYASFARTFDDENSILGVGYQRSDYLQNSDEAQLLHTEFYQNRYYPFRSGRLGSLGDWRDNVSITSGASFLAQLSSVDGNNSYDYLADANVQVGYYHELSGSDKILFTQGVAFQGNLIADDDYSDNRYGMRLTLPFRMQSTLFRHFNVNAGLYFNHYFVGNDLLKFYDSGSILETGRNESAGFSTWNFNADVSTRLYGTLQTPFLEGLTGLKALRHTLIPVISYTWNPDFTGSDYDYYGTVYDGSGYLRYNRFEHSVYSDIPEGQSSVGITLKNIFHGRFASSDEAPGAERTVHLLSLSASTSYNFAADQMPWSPLLITASSTALSPNFLLSAGALYDFYSFDRLSGERIDRFQAEDGKGLLRFMSGYFNMSFNMQGKNRNGTSGKPEALRAEQAIFRERFSADDFSYVDYDVPWKLRLSLFLRSERFDPLEDAETTALLNASVKVALSKNWQVGVNTGYDIERNEFVFPMLQVYRDLHCWQMGFQWVPSGEFNSYSFQIGLKASQFDDIRFKTGGKTKGWTE</sequence>